<dbReference type="RefSeq" id="WP_085030277.1">
    <property type="nucleotide sequence ID" value="NZ_CP020772.1"/>
</dbReference>
<dbReference type="KEGG" id="hmn:HM131_13580"/>
<keyword evidence="4" id="KW-1185">Reference proteome</keyword>
<organism evidence="3 4">
    <name type="scientific">Halobacillus mangrovi</name>
    <dbReference type="NCBI Taxonomy" id="402384"/>
    <lineage>
        <taxon>Bacteria</taxon>
        <taxon>Bacillati</taxon>
        <taxon>Bacillota</taxon>
        <taxon>Bacilli</taxon>
        <taxon>Bacillales</taxon>
        <taxon>Bacillaceae</taxon>
        <taxon>Halobacillus</taxon>
    </lineage>
</organism>
<keyword evidence="1" id="KW-0472">Membrane</keyword>
<feature type="domain" description="DUF6843" evidence="2">
    <location>
        <begin position="106"/>
        <end position="218"/>
    </location>
</feature>
<accession>A0A1W5ZWV4</accession>
<reference evidence="3 4" key="1">
    <citation type="submission" date="2017-04" db="EMBL/GenBank/DDBJ databases">
        <title>The whole genome sequencing and assembly of Halobacillus mangrovi strain.</title>
        <authorList>
            <person name="Lee S.-J."/>
            <person name="Park M.-K."/>
            <person name="Kim J.-Y."/>
            <person name="Lee Y.-J."/>
            <person name="Yi H."/>
            <person name="Bahn Y.-S."/>
            <person name="Kim J.F."/>
            <person name="Lee D.-W."/>
        </authorList>
    </citation>
    <scope>NUCLEOTIDE SEQUENCE [LARGE SCALE GENOMIC DNA]</scope>
    <source>
        <strain evidence="3 4">KTB 131</strain>
    </source>
</reference>
<evidence type="ECO:0000256" key="1">
    <source>
        <dbReference type="SAM" id="Phobius"/>
    </source>
</evidence>
<name>A0A1W5ZWV4_9BACI</name>
<dbReference type="Proteomes" id="UP000192527">
    <property type="component" value="Chromosome"/>
</dbReference>
<keyword evidence="1" id="KW-0812">Transmembrane</keyword>
<sequence length="253" mass="28673">MRILLKMIGAAIFLAALSASIAAILSYVPVSERSSDTYYFSFLESLIWVFFIVAPFSVGIVVVFTLCFWLMQKFTRMKMLISTAISLLISIGVIIGIPYMLIEKEETDRMYLLPEGYEGEVYVFYNIKGAPEIKVEEGFDVHSINEEGYAVTSNPELSGGTVTDKYFYVHEEGNRTRISNDCVSPFGMSGFEGEVNGQEIKVSSTGFEITHENCGEEFKINGGQKDDRTYKMDLWEVIEKYYGVENEYFSKDE</sequence>
<evidence type="ECO:0000259" key="2">
    <source>
        <dbReference type="Pfam" id="PF20862"/>
    </source>
</evidence>
<feature type="transmembrane region" description="Helical" evidence="1">
    <location>
        <begin position="83"/>
        <end position="102"/>
    </location>
</feature>
<dbReference type="AlphaFoldDB" id="A0A1W5ZWV4"/>
<dbReference type="InterPro" id="IPR049293">
    <property type="entry name" value="DUF6843"/>
</dbReference>
<protein>
    <recommendedName>
        <fullName evidence="2">DUF6843 domain-containing protein</fullName>
    </recommendedName>
</protein>
<feature type="transmembrane region" description="Helical" evidence="1">
    <location>
        <begin position="46"/>
        <end position="71"/>
    </location>
</feature>
<dbReference type="OrthoDB" id="68404at2"/>
<evidence type="ECO:0000313" key="3">
    <source>
        <dbReference type="EMBL" id="ARI77816.1"/>
    </source>
</evidence>
<dbReference type="Pfam" id="PF20862">
    <property type="entry name" value="DUF6843"/>
    <property type="match status" value="1"/>
</dbReference>
<gene>
    <name evidence="3" type="ORF">HM131_13580</name>
</gene>
<dbReference type="EMBL" id="CP020772">
    <property type="protein sequence ID" value="ARI77816.1"/>
    <property type="molecule type" value="Genomic_DNA"/>
</dbReference>
<dbReference type="STRING" id="402384.HM131_13580"/>
<proteinExistence type="predicted"/>
<keyword evidence="1" id="KW-1133">Transmembrane helix</keyword>
<evidence type="ECO:0000313" key="4">
    <source>
        <dbReference type="Proteomes" id="UP000192527"/>
    </source>
</evidence>